<dbReference type="InterPro" id="IPR024079">
    <property type="entry name" value="MetalloPept_cat_dom_sf"/>
</dbReference>
<dbReference type="AlphaFoldDB" id="A0A183GBX0"/>
<dbReference type="PANTHER" id="PTHR11733">
    <property type="entry name" value="ZINC METALLOPROTEASE FAMILY M13 NEPRILYSIN-RELATED"/>
    <property type="match status" value="1"/>
</dbReference>
<dbReference type="GO" id="GO:0016485">
    <property type="term" value="P:protein processing"/>
    <property type="evidence" value="ECO:0007669"/>
    <property type="project" value="TreeGrafter"/>
</dbReference>
<keyword evidence="4" id="KW-1185">Reference proteome</keyword>
<accession>A0A3P8BEM6</accession>
<dbReference type="Gene3D" id="1.10.1380.10">
    <property type="entry name" value="Neutral endopeptidase , domain2"/>
    <property type="match status" value="1"/>
</dbReference>
<dbReference type="OrthoDB" id="6475849at2759"/>
<organism evidence="4 5">
    <name type="scientific">Heligmosomoides polygyrus</name>
    <name type="common">Parasitic roundworm</name>
    <dbReference type="NCBI Taxonomy" id="6339"/>
    <lineage>
        <taxon>Eukaryota</taxon>
        <taxon>Metazoa</taxon>
        <taxon>Ecdysozoa</taxon>
        <taxon>Nematoda</taxon>
        <taxon>Chromadorea</taxon>
        <taxon>Rhabditida</taxon>
        <taxon>Rhabditina</taxon>
        <taxon>Rhabditomorpha</taxon>
        <taxon>Strongyloidea</taxon>
        <taxon>Heligmosomidae</taxon>
        <taxon>Heligmosomoides</taxon>
    </lineage>
</organism>
<dbReference type="PANTHER" id="PTHR11733:SF188">
    <property type="entry name" value="NEPRILYSIN"/>
    <property type="match status" value="1"/>
</dbReference>
<proteinExistence type="predicted"/>
<evidence type="ECO:0000313" key="4">
    <source>
        <dbReference type="Proteomes" id="UP000050761"/>
    </source>
</evidence>
<evidence type="ECO:0000313" key="3">
    <source>
        <dbReference type="EMBL" id="VDP15890.1"/>
    </source>
</evidence>
<reference evidence="3 4" key="1">
    <citation type="submission" date="2018-11" db="EMBL/GenBank/DDBJ databases">
        <authorList>
            <consortium name="Pathogen Informatics"/>
        </authorList>
    </citation>
    <scope>NUCLEOTIDE SEQUENCE [LARGE SCALE GENOMIC DNA]</scope>
</reference>
<dbReference type="Pfam" id="PF01431">
    <property type="entry name" value="Peptidase_M13"/>
    <property type="match status" value="1"/>
</dbReference>
<dbReference type="PROSITE" id="PS51885">
    <property type="entry name" value="NEPRILYSIN"/>
    <property type="match status" value="1"/>
</dbReference>
<evidence type="ECO:0000256" key="1">
    <source>
        <dbReference type="SAM" id="MobiDB-lite"/>
    </source>
</evidence>
<feature type="region of interest" description="Disordered" evidence="1">
    <location>
        <begin position="101"/>
        <end position="122"/>
    </location>
</feature>
<dbReference type="InterPro" id="IPR018497">
    <property type="entry name" value="Peptidase_M13_C"/>
</dbReference>
<name>A0A183GBX0_HELPZ</name>
<reference evidence="5" key="2">
    <citation type="submission" date="2019-09" db="UniProtKB">
        <authorList>
            <consortium name="WormBaseParasite"/>
        </authorList>
    </citation>
    <scope>IDENTIFICATION</scope>
</reference>
<evidence type="ECO:0000313" key="5">
    <source>
        <dbReference type="WBParaSite" id="HPBE_0001962501-mRNA-1"/>
    </source>
</evidence>
<feature type="domain" description="Peptidase M13 C-terminal" evidence="2">
    <location>
        <begin position="60"/>
        <end position="112"/>
    </location>
</feature>
<dbReference type="GO" id="GO:0005886">
    <property type="term" value="C:plasma membrane"/>
    <property type="evidence" value="ECO:0007669"/>
    <property type="project" value="TreeGrafter"/>
</dbReference>
<sequence>MIVIIPNDAFFSRSGYVYVKSKENRDNVVKDVKTMTRYITMTFAHKYCRSNFLQSPAMVNAWYQPERNSITFPYAIWNPPYYNIDYPKAYNFGGQGGTGGHELVHGFDDEGQLQRNTSRERR</sequence>
<evidence type="ECO:0000259" key="2">
    <source>
        <dbReference type="Pfam" id="PF01431"/>
    </source>
</evidence>
<dbReference type="InterPro" id="IPR000718">
    <property type="entry name" value="Peptidase_M13"/>
</dbReference>
<dbReference type="PRINTS" id="PR00786">
    <property type="entry name" value="NEPRILYSIN"/>
</dbReference>
<dbReference type="Gene3D" id="3.40.390.10">
    <property type="entry name" value="Collagenase (Catalytic Domain)"/>
    <property type="match status" value="1"/>
</dbReference>
<protein>
    <submittedName>
        <fullName evidence="5">Peptidase_M13 domain-containing protein</fullName>
    </submittedName>
</protein>
<dbReference type="InterPro" id="IPR042089">
    <property type="entry name" value="Peptidase_M13_dom_2"/>
</dbReference>
<dbReference type="WBParaSite" id="HPBE_0001962501-mRNA-1">
    <property type="protein sequence ID" value="HPBE_0001962501-mRNA-1"/>
    <property type="gene ID" value="HPBE_0001962501"/>
</dbReference>
<dbReference type="Proteomes" id="UP000050761">
    <property type="component" value="Unassembled WGS sequence"/>
</dbReference>
<dbReference type="SUPFAM" id="SSF55486">
    <property type="entry name" value="Metalloproteases ('zincins'), catalytic domain"/>
    <property type="match status" value="1"/>
</dbReference>
<dbReference type="GO" id="GO:0004222">
    <property type="term" value="F:metalloendopeptidase activity"/>
    <property type="evidence" value="ECO:0007669"/>
    <property type="project" value="InterPro"/>
</dbReference>
<dbReference type="EMBL" id="UZAH01031504">
    <property type="protein sequence ID" value="VDP15890.1"/>
    <property type="molecule type" value="Genomic_DNA"/>
</dbReference>
<gene>
    <name evidence="3" type="ORF">HPBE_LOCUS19624</name>
</gene>
<accession>A0A183GBX0</accession>